<gene>
    <name evidence="1" type="ORF">CRV2_00009388</name>
</gene>
<comment type="caution">
    <text evidence="1">The sequence shown here is derived from an EMBL/GenBank/DDBJ whole genome shotgun (WGS) entry which is preliminary data.</text>
</comment>
<accession>A0ACA9TNU5</accession>
<evidence type="ECO:0000313" key="2">
    <source>
        <dbReference type="Proteomes" id="UP000836387"/>
    </source>
</evidence>
<dbReference type="EMBL" id="CADEHS020000006">
    <property type="protein sequence ID" value="CAG9942453.1"/>
    <property type="molecule type" value="Genomic_DNA"/>
</dbReference>
<evidence type="ECO:0000313" key="1">
    <source>
        <dbReference type="EMBL" id="CAG9942453.1"/>
    </source>
</evidence>
<organism evidence="1 2">
    <name type="scientific">Clonostachys rosea f. rosea IK726</name>
    <dbReference type="NCBI Taxonomy" id="1349383"/>
    <lineage>
        <taxon>Eukaryota</taxon>
        <taxon>Fungi</taxon>
        <taxon>Dikarya</taxon>
        <taxon>Ascomycota</taxon>
        <taxon>Pezizomycotina</taxon>
        <taxon>Sordariomycetes</taxon>
        <taxon>Hypocreomycetidae</taxon>
        <taxon>Hypocreales</taxon>
        <taxon>Bionectriaceae</taxon>
        <taxon>Clonostachys</taxon>
    </lineage>
</organism>
<protein>
    <submittedName>
        <fullName evidence="1">Uncharacterized protein</fullName>
    </submittedName>
</protein>
<proteinExistence type="predicted"/>
<reference evidence="1" key="1">
    <citation type="submission" date="2020-04" db="EMBL/GenBank/DDBJ databases">
        <authorList>
            <person name="Broberg M."/>
        </authorList>
    </citation>
    <scope>NUCLEOTIDE SEQUENCE</scope>
</reference>
<name>A0ACA9TNU5_BIOOC</name>
<sequence length="494" mass="56512">MASSQEEPEQPKLCLPILVLHRICEFLCDHCEPQQLQNGTHSAAACRQGKMTLKKLCQVSKTLRFVAEPVLYHYWKGSFGPEPRSAKMFILSSMHFLSRLHAHPHLRRYVRALDIKDCTRDENSYGPYGPYDDELEYENDKILTGRGISRIKRIAASAGIKCSSSDFIPRKFAESIAQVMLAMVPRLNELTLIAARSWDFRLFISKLELDLAPRRCICMDCSHYDSDIDDAWFERLAEKLLIGATASHLKSLICTSGSLKENFDMPQLDTLRVDIRHSWPNEEAFLDNMKCLRRLSFQSSCPESSRFSLKSSTTIEELSIRFGREAWQPDAFDGLQFDGPIEFAIPELTHFTNLKWLSIHVEAICSIEDLEDETEAEEEIETFVSSLPDSLEILHINMTDERGDPEAIFESILVVSSARKFKNLKAILWSNEELNSDTDFRVARPEINSDDQPRWSIVTKESKKKLGQPENEIFPDWERLLAGQMNGGKKLAKL</sequence>
<reference evidence="1" key="2">
    <citation type="submission" date="2021-10" db="EMBL/GenBank/DDBJ databases">
        <authorList>
            <person name="Piombo E."/>
        </authorList>
    </citation>
    <scope>NUCLEOTIDE SEQUENCE</scope>
</reference>
<dbReference type="Proteomes" id="UP000836387">
    <property type="component" value="Unassembled WGS sequence"/>
</dbReference>
<keyword evidence="2" id="KW-1185">Reference proteome</keyword>